<dbReference type="GO" id="GO:0016787">
    <property type="term" value="F:hydrolase activity"/>
    <property type="evidence" value="ECO:0007669"/>
    <property type="project" value="UniProtKB-KW"/>
</dbReference>
<dbReference type="PANTHER" id="PTHR46124:SF3">
    <property type="entry name" value="HYDROLASE"/>
    <property type="match status" value="1"/>
</dbReference>
<evidence type="ECO:0000313" key="3">
    <source>
        <dbReference type="EMBL" id="GAA5111339.1"/>
    </source>
</evidence>
<dbReference type="PIRSF" id="PIRSF005902">
    <property type="entry name" value="DNase_TatD"/>
    <property type="match status" value="1"/>
</dbReference>
<dbReference type="Pfam" id="PF01026">
    <property type="entry name" value="TatD_DNase"/>
    <property type="match status" value="1"/>
</dbReference>
<organism evidence="3 4">
    <name type="scientific">Orbus sasakiae</name>
    <dbReference type="NCBI Taxonomy" id="1078475"/>
    <lineage>
        <taxon>Bacteria</taxon>
        <taxon>Pseudomonadati</taxon>
        <taxon>Pseudomonadota</taxon>
        <taxon>Gammaproteobacteria</taxon>
        <taxon>Orbales</taxon>
        <taxon>Orbaceae</taxon>
        <taxon>Orbus</taxon>
    </lineage>
</organism>
<sequence length="260" mass="29047">MLIDTHCHFDFPPFIDDVASSVKRFKQAGIDSIIVPAVSQARFNNVLALANQQQPIYCALGLHPIYHHKNDDLDLLAAQLDQHNNKIVAIGEVGLDSYIVNTDLERQIYLLSAQLGFAKEYHLPVILHSRKTHPVLYRLLKQVKLPDSGVIHGFSGSYEEALQFIRLGYSIGVGGVISYPRANKTRNAISRIPLSSIVLETDAPDMPLCGLQGQPNRPENITKIFEILTTLRIEPPSQILNTILTNTLTLFCRINTMKIT</sequence>
<gene>
    <name evidence="3" type="ORF">GCM10023211_16690</name>
</gene>
<dbReference type="RefSeq" id="WP_345491006.1">
    <property type="nucleotide sequence ID" value="NZ_BAABHY010000002.1"/>
</dbReference>
<dbReference type="Gene3D" id="3.20.20.140">
    <property type="entry name" value="Metal-dependent hydrolases"/>
    <property type="match status" value="1"/>
</dbReference>
<dbReference type="EMBL" id="BAABHY010000002">
    <property type="protein sequence ID" value="GAA5111339.1"/>
    <property type="molecule type" value="Genomic_DNA"/>
</dbReference>
<dbReference type="InterPro" id="IPR018228">
    <property type="entry name" value="DNase_TatD-rel_CS"/>
</dbReference>
<reference evidence="4" key="1">
    <citation type="journal article" date="2019" name="Int. J. Syst. Evol. Microbiol.">
        <title>The Global Catalogue of Microorganisms (GCM) 10K type strain sequencing project: providing services to taxonomists for standard genome sequencing and annotation.</title>
        <authorList>
            <consortium name="The Broad Institute Genomics Platform"/>
            <consortium name="The Broad Institute Genome Sequencing Center for Infectious Disease"/>
            <person name="Wu L."/>
            <person name="Ma J."/>
        </authorList>
    </citation>
    <scope>NUCLEOTIDE SEQUENCE [LARGE SCALE GENOMIC DNA]</scope>
    <source>
        <strain evidence="4">JCM 18050</strain>
    </source>
</reference>
<keyword evidence="4" id="KW-1185">Reference proteome</keyword>
<dbReference type="CDD" id="cd01310">
    <property type="entry name" value="TatD_DNAse"/>
    <property type="match status" value="1"/>
</dbReference>
<evidence type="ECO:0000256" key="1">
    <source>
        <dbReference type="ARBA" id="ARBA00009275"/>
    </source>
</evidence>
<dbReference type="InterPro" id="IPR032466">
    <property type="entry name" value="Metal_Hydrolase"/>
</dbReference>
<keyword evidence="2 3" id="KW-0378">Hydrolase</keyword>
<name>A0ABP9N9I3_9GAMM</name>
<dbReference type="SUPFAM" id="SSF51556">
    <property type="entry name" value="Metallo-dependent hydrolases"/>
    <property type="match status" value="1"/>
</dbReference>
<dbReference type="Proteomes" id="UP001500171">
    <property type="component" value="Unassembled WGS sequence"/>
</dbReference>
<evidence type="ECO:0000256" key="2">
    <source>
        <dbReference type="ARBA" id="ARBA00022801"/>
    </source>
</evidence>
<proteinExistence type="inferred from homology"/>
<evidence type="ECO:0000313" key="4">
    <source>
        <dbReference type="Proteomes" id="UP001500171"/>
    </source>
</evidence>
<protein>
    <submittedName>
        <fullName evidence="3">Metal-dependent hydrolase</fullName>
    </submittedName>
</protein>
<dbReference type="PROSITE" id="PS01137">
    <property type="entry name" value="TATD_1"/>
    <property type="match status" value="1"/>
</dbReference>
<dbReference type="PROSITE" id="PS01091">
    <property type="entry name" value="TATD_3"/>
    <property type="match status" value="1"/>
</dbReference>
<comment type="similarity">
    <text evidence="1">Belongs to the metallo-dependent hydrolases superfamily. TatD-type hydrolase family.</text>
</comment>
<dbReference type="PANTHER" id="PTHR46124">
    <property type="entry name" value="D-AMINOACYL-TRNA DEACYLASE"/>
    <property type="match status" value="1"/>
</dbReference>
<accession>A0ABP9N9I3</accession>
<dbReference type="InterPro" id="IPR001130">
    <property type="entry name" value="TatD-like"/>
</dbReference>
<comment type="caution">
    <text evidence="3">The sequence shown here is derived from an EMBL/GenBank/DDBJ whole genome shotgun (WGS) entry which is preliminary data.</text>
</comment>